<dbReference type="Proteomes" id="UP001315860">
    <property type="component" value="Chromosome"/>
</dbReference>
<evidence type="ECO:0000256" key="2">
    <source>
        <dbReference type="SAM" id="SignalP"/>
    </source>
</evidence>
<feature type="signal peptide" evidence="2">
    <location>
        <begin position="1"/>
        <end position="23"/>
    </location>
</feature>
<dbReference type="EMBL" id="CP101990">
    <property type="protein sequence ID" value="UUI69816.1"/>
    <property type="molecule type" value="Genomic_DNA"/>
</dbReference>
<feature type="chain" id="PRO_5046919054" description="LPXTG cell wall anchor domain-containing protein" evidence="2">
    <location>
        <begin position="24"/>
        <end position="221"/>
    </location>
</feature>
<protein>
    <recommendedName>
        <fullName evidence="5">LPXTG cell wall anchor domain-containing protein</fullName>
    </recommendedName>
</protein>
<sequence length="221" mass="22811">MRAFAPAAVSAGMLLAAVAPATAADEIGVSRDGRSWSATLTEPLFDQGARWVPGDTRTVSFFVRNQASSNARLVATVRSDDGDDLWSDGHVTLRARVRGTWFPLHNGRPSADLTLESLRPGTAVRVDVRAGLDPASTNAAQASRLNLTFGLRLTDADEGVAGATAEADGATGSGRSDGPDGWLSRTGASAPAILIWLAAAATAAGAAFMAAGRREGEEEHA</sequence>
<gene>
    <name evidence="3" type="ORF">NP095_06900</name>
</gene>
<organism evidence="3 4">
    <name type="scientific">Aeromicrobium duanguangcaii</name>
    <dbReference type="NCBI Taxonomy" id="2968086"/>
    <lineage>
        <taxon>Bacteria</taxon>
        <taxon>Bacillati</taxon>
        <taxon>Actinomycetota</taxon>
        <taxon>Actinomycetes</taxon>
        <taxon>Propionibacteriales</taxon>
        <taxon>Nocardioidaceae</taxon>
        <taxon>Aeromicrobium</taxon>
    </lineage>
</organism>
<name>A0ABY5KL74_9ACTN</name>
<reference evidence="3 4" key="1">
    <citation type="submission" date="2022-07" db="EMBL/GenBank/DDBJ databases">
        <title>Novel species in genus Aeromicrobium.</title>
        <authorList>
            <person name="Ye L."/>
        </authorList>
    </citation>
    <scope>NUCLEOTIDE SEQUENCE [LARGE SCALE GENOMIC DNA]</scope>
    <source>
        <strain evidence="4">zg-Y50</strain>
    </source>
</reference>
<feature type="region of interest" description="Disordered" evidence="1">
    <location>
        <begin position="164"/>
        <end position="183"/>
    </location>
</feature>
<accession>A0ABY5KL74</accession>
<evidence type="ECO:0008006" key="5">
    <source>
        <dbReference type="Google" id="ProtNLM"/>
    </source>
</evidence>
<evidence type="ECO:0000313" key="3">
    <source>
        <dbReference type="EMBL" id="UUI69816.1"/>
    </source>
</evidence>
<dbReference type="RefSeq" id="WP_232416711.1">
    <property type="nucleotide sequence ID" value="NZ_CP101990.1"/>
</dbReference>
<evidence type="ECO:0000256" key="1">
    <source>
        <dbReference type="SAM" id="MobiDB-lite"/>
    </source>
</evidence>
<evidence type="ECO:0000313" key="4">
    <source>
        <dbReference type="Proteomes" id="UP001315860"/>
    </source>
</evidence>
<keyword evidence="4" id="KW-1185">Reference proteome</keyword>
<keyword evidence="2" id="KW-0732">Signal</keyword>
<proteinExistence type="predicted"/>